<dbReference type="RefSeq" id="WP_345729147.1">
    <property type="nucleotide sequence ID" value="NZ_BAAAYN010000023.1"/>
</dbReference>
<evidence type="ECO:0000259" key="1">
    <source>
        <dbReference type="PROSITE" id="PS51352"/>
    </source>
</evidence>
<keyword evidence="3" id="KW-1185">Reference proteome</keyword>
<name>A0ABP6SZU6_9ACTN</name>
<organism evidence="2 3">
    <name type="scientific">Cryptosporangium minutisporangium</name>
    <dbReference type="NCBI Taxonomy" id="113569"/>
    <lineage>
        <taxon>Bacteria</taxon>
        <taxon>Bacillati</taxon>
        <taxon>Actinomycetota</taxon>
        <taxon>Actinomycetes</taxon>
        <taxon>Cryptosporangiales</taxon>
        <taxon>Cryptosporangiaceae</taxon>
        <taxon>Cryptosporangium</taxon>
    </lineage>
</organism>
<accession>A0ABP6SZU6</accession>
<dbReference type="Gene3D" id="3.40.30.10">
    <property type="entry name" value="Glutaredoxin"/>
    <property type="match status" value="1"/>
</dbReference>
<evidence type="ECO:0000313" key="3">
    <source>
        <dbReference type="Proteomes" id="UP001501676"/>
    </source>
</evidence>
<feature type="domain" description="Thioredoxin" evidence="1">
    <location>
        <begin position="47"/>
        <end position="174"/>
    </location>
</feature>
<dbReference type="Pfam" id="PF00578">
    <property type="entry name" value="AhpC-TSA"/>
    <property type="match status" value="1"/>
</dbReference>
<dbReference type="CDD" id="cd02966">
    <property type="entry name" value="TlpA_like_family"/>
    <property type="match status" value="1"/>
</dbReference>
<dbReference type="InterPro" id="IPR036249">
    <property type="entry name" value="Thioredoxin-like_sf"/>
</dbReference>
<reference evidence="3" key="1">
    <citation type="journal article" date="2019" name="Int. J. Syst. Evol. Microbiol.">
        <title>The Global Catalogue of Microorganisms (GCM) 10K type strain sequencing project: providing services to taxonomists for standard genome sequencing and annotation.</title>
        <authorList>
            <consortium name="The Broad Institute Genomics Platform"/>
            <consortium name="The Broad Institute Genome Sequencing Center for Infectious Disease"/>
            <person name="Wu L."/>
            <person name="Ma J."/>
        </authorList>
    </citation>
    <scope>NUCLEOTIDE SEQUENCE [LARGE SCALE GENOMIC DNA]</scope>
    <source>
        <strain evidence="3">JCM 9458</strain>
    </source>
</reference>
<dbReference type="InterPro" id="IPR000866">
    <property type="entry name" value="AhpC/TSA"/>
</dbReference>
<dbReference type="SUPFAM" id="SSF52833">
    <property type="entry name" value="Thioredoxin-like"/>
    <property type="match status" value="1"/>
</dbReference>
<dbReference type="Proteomes" id="UP001501676">
    <property type="component" value="Unassembled WGS sequence"/>
</dbReference>
<proteinExistence type="predicted"/>
<dbReference type="PROSITE" id="PS00194">
    <property type="entry name" value="THIOREDOXIN_1"/>
    <property type="match status" value="1"/>
</dbReference>
<gene>
    <name evidence="2" type="ORF">GCM10020369_34610</name>
</gene>
<dbReference type="InterPro" id="IPR013766">
    <property type="entry name" value="Thioredoxin_domain"/>
</dbReference>
<sequence length="174" mass="18174">MELLAAIVAVLAVLVLVDLVLSAAIIRRLRQTETTLIELRTPPDTGLPVGATMPEFSAVNGDLSSRDLVGEPAVIAFFSTGCPHCPAQAERLAARADELAGHGTRVVSVLAVAEGTTDDLTPTLRKAGRLLTESGPDGLMAVFGETATPSFLLFDAEGRLMRKGHELSDVLGSG</sequence>
<comment type="caution">
    <text evidence="2">The sequence shown here is derived from an EMBL/GenBank/DDBJ whole genome shotgun (WGS) entry which is preliminary data.</text>
</comment>
<protein>
    <recommendedName>
        <fullName evidence="1">Thioredoxin domain-containing protein</fullName>
    </recommendedName>
</protein>
<dbReference type="EMBL" id="BAAAYN010000023">
    <property type="protein sequence ID" value="GAA3388438.1"/>
    <property type="molecule type" value="Genomic_DNA"/>
</dbReference>
<dbReference type="PROSITE" id="PS51352">
    <property type="entry name" value="THIOREDOXIN_2"/>
    <property type="match status" value="1"/>
</dbReference>
<evidence type="ECO:0000313" key="2">
    <source>
        <dbReference type="EMBL" id="GAA3388438.1"/>
    </source>
</evidence>
<dbReference type="InterPro" id="IPR017937">
    <property type="entry name" value="Thioredoxin_CS"/>
</dbReference>